<dbReference type="Proteomes" id="UP000789702">
    <property type="component" value="Unassembled WGS sequence"/>
</dbReference>
<organism evidence="1 2">
    <name type="scientific">Dentiscutata heterogama</name>
    <dbReference type="NCBI Taxonomy" id="1316150"/>
    <lineage>
        <taxon>Eukaryota</taxon>
        <taxon>Fungi</taxon>
        <taxon>Fungi incertae sedis</taxon>
        <taxon>Mucoromycota</taxon>
        <taxon>Glomeromycotina</taxon>
        <taxon>Glomeromycetes</taxon>
        <taxon>Diversisporales</taxon>
        <taxon>Gigasporaceae</taxon>
        <taxon>Dentiscutata</taxon>
    </lineage>
</organism>
<sequence length="89" mass="10072">RKSTLFCFAPSLRLRQKMNSRKNHHSHSRSSSYSSFDSPSCSPSPQGHMSVLGLGMLKKSIERRSQVTLLEERLEYLEKSQSNISQSSA</sequence>
<gene>
    <name evidence="1" type="ORF">DHETER_LOCUS12871</name>
</gene>
<protein>
    <submittedName>
        <fullName evidence="1">7566_t:CDS:1</fullName>
    </submittedName>
</protein>
<feature type="non-terminal residue" evidence="1">
    <location>
        <position position="1"/>
    </location>
</feature>
<feature type="non-terminal residue" evidence="1">
    <location>
        <position position="89"/>
    </location>
</feature>
<evidence type="ECO:0000313" key="2">
    <source>
        <dbReference type="Proteomes" id="UP000789702"/>
    </source>
</evidence>
<accession>A0ACA9PRU2</accession>
<reference evidence="1" key="1">
    <citation type="submission" date="2021-06" db="EMBL/GenBank/DDBJ databases">
        <authorList>
            <person name="Kallberg Y."/>
            <person name="Tangrot J."/>
            <person name="Rosling A."/>
        </authorList>
    </citation>
    <scope>NUCLEOTIDE SEQUENCE</scope>
    <source>
        <strain evidence="1">IL203A</strain>
    </source>
</reference>
<keyword evidence="2" id="KW-1185">Reference proteome</keyword>
<dbReference type="EMBL" id="CAJVPU010033141">
    <property type="protein sequence ID" value="CAG8721671.1"/>
    <property type="molecule type" value="Genomic_DNA"/>
</dbReference>
<evidence type="ECO:0000313" key="1">
    <source>
        <dbReference type="EMBL" id="CAG8721671.1"/>
    </source>
</evidence>
<proteinExistence type="predicted"/>
<name>A0ACA9PRU2_9GLOM</name>
<comment type="caution">
    <text evidence="1">The sequence shown here is derived from an EMBL/GenBank/DDBJ whole genome shotgun (WGS) entry which is preliminary data.</text>
</comment>